<dbReference type="Pfam" id="PF13173">
    <property type="entry name" value="AAA_14"/>
    <property type="match status" value="1"/>
</dbReference>
<dbReference type="Proteomes" id="UP000275925">
    <property type="component" value="Unassembled WGS sequence"/>
</dbReference>
<feature type="domain" description="AAA" evidence="1">
    <location>
        <begin position="20"/>
        <end position="134"/>
    </location>
</feature>
<organism evidence="3 4">
    <name type="scientific">Candidatus Termititenax persephonae</name>
    <dbReference type="NCBI Taxonomy" id="2218525"/>
    <lineage>
        <taxon>Bacteria</taxon>
        <taxon>Bacillati</taxon>
        <taxon>Candidatus Margulisiibacteriota</taxon>
        <taxon>Candidatus Termititenacia</taxon>
        <taxon>Candidatus Termititenacales</taxon>
        <taxon>Candidatus Termititenacaceae</taxon>
        <taxon>Candidatus Termititenax</taxon>
    </lineage>
</organism>
<dbReference type="InterPro" id="IPR041682">
    <property type="entry name" value="AAA_14"/>
</dbReference>
<dbReference type="InterPro" id="IPR025420">
    <property type="entry name" value="DUF4143"/>
</dbReference>
<dbReference type="PANTHER" id="PTHR43566">
    <property type="entry name" value="CONSERVED PROTEIN"/>
    <property type="match status" value="1"/>
</dbReference>
<evidence type="ECO:0000313" key="4">
    <source>
        <dbReference type="Proteomes" id="UP000275925"/>
    </source>
</evidence>
<reference evidence="3 4" key="1">
    <citation type="journal article" date="2019" name="ISME J.">
        <title>Genome analyses of uncultured TG2/ZB3 bacteria in 'Margulisbacteria' specifically attached to ectosymbiotic spirochetes of protists in the termite gut.</title>
        <authorList>
            <person name="Utami Y.D."/>
            <person name="Kuwahara H."/>
            <person name="Igai K."/>
            <person name="Murakami T."/>
            <person name="Sugaya K."/>
            <person name="Morikawa T."/>
            <person name="Nagura Y."/>
            <person name="Yuki M."/>
            <person name="Deevong P."/>
            <person name="Inoue T."/>
            <person name="Kihara K."/>
            <person name="Lo N."/>
            <person name="Yamada A."/>
            <person name="Ohkuma M."/>
            <person name="Hongoh Y."/>
        </authorList>
    </citation>
    <scope>NUCLEOTIDE SEQUENCE [LARGE SCALE GENOMIC DNA]</scope>
    <source>
        <strain evidence="3">NkOx7-02</strain>
    </source>
</reference>
<accession>A0A388TJK8</accession>
<protein>
    <submittedName>
        <fullName evidence="3">AAA family ATPase</fullName>
    </submittedName>
</protein>
<feature type="domain" description="DUF4143" evidence="2">
    <location>
        <begin position="213"/>
        <end position="364"/>
    </location>
</feature>
<dbReference type="AlphaFoldDB" id="A0A388TJK8"/>
<evidence type="ECO:0000259" key="2">
    <source>
        <dbReference type="Pfam" id="PF13635"/>
    </source>
</evidence>
<sequence length="416" mass="47784">MKARKITQYINTLIKRPTGRILVFTGARQTGKTTLTKRVFPDYEYLSIEDPINRIQYAKLTAAQWQELYPRAILDEVQKEPQLVESIKSVYDQWPQPRYILLGSSQLLLLEKIKESLAGRCSIIELFPLTIPELATASWTDEMPDSLFQRYAKNPDKPLALLPSFLLDKNLAVKKKAWAHYVRFGAYPALTNPDLSDEERYNWLRDYVRTYLERDVRDLASFRDLEPFVKLQHALVLRTAQTLNASSLATEIGLSVKTVQRYIHYLDLSYQTLLLPAWSRNAGKRLVKMPKVHCLDNGVLQAVLQKRGGLTGAEFESLVVAELYKQLRSVQIYARLYHLRTQTGYEVDLLLELPQGYIAFEIKMAEKVNLADLKRLQKLNNLLDKPLLQAFVLSNDEQTYQIAPNLTAVSAAYFLG</sequence>
<evidence type="ECO:0000259" key="1">
    <source>
        <dbReference type="Pfam" id="PF13173"/>
    </source>
</evidence>
<dbReference type="PANTHER" id="PTHR43566:SF2">
    <property type="entry name" value="DUF4143 DOMAIN-CONTAINING PROTEIN"/>
    <property type="match status" value="1"/>
</dbReference>
<dbReference type="EMBL" id="BGZO01000038">
    <property type="protein sequence ID" value="GBR76648.1"/>
    <property type="molecule type" value="Genomic_DNA"/>
</dbReference>
<gene>
    <name evidence="3" type="ORF">NO2_1166</name>
</gene>
<name>A0A388TJK8_9BACT</name>
<dbReference type="InterPro" id="IPR027417">
    <property type="entry name" value="P-loop_NTPase"/>
</dbReference>
<dbReference type="Pfam" id="PF13635">
    <property type="entry name" value="DUF4143"/>
    <property type="match status" value="1"/>
</dbReference>
<evidence type="ECO:0000313" key="3">
    <source>
        <dbReference type="EMBL" id="GBR76648.1"/>
    </source>
</evidence>
<dbReference type="SUPFAM" id="SSF52540">
    <property type="entry name" value="P-loop containing nucleoside triphosphate hydrolases"/>
    <property type="match status" value="1"/>
</dbReference>
<comment type="caution">
    <text evidence="3">The sequence shown here is derived from an EMBL/GenBank/DDBJ whole genome shotgun (WGS) entry which is preliminary data.</text>
</comment>
<keyword evidence="4" id="KW-1185">Reference proteome</keyword>
<proteinExistence type="predicted"/>